<evidence type="ECO:0000256" key="5">
    <source>
        <dbReference type="ARBA" id="ARBA00022971"/>
    </source>
</evidence>
<dbReference type="InterPro" id="IPR036442">
    <property type="entry name" value="ProQ/FinO_sf"/>
</dbReference>
<keyword evidence="6" id="KW-0805">Transcription regulation</keyword>
<protein>
    <recommendedName>
        <fullName evidence="2">Fertility inhibition protein</fullName>
    </recommendedName>
    <alternativeName>
        <fullName evidence="9">Conjugal transfer repressor</fullName>
    </alternativeName>
</protein>
<evidence type="ECO:0000256" key="9">
    <source>
        <dbReference type="ARBA" id="ARBA00031673"/>
    </source>
</evidence>
<evidence type="ECO:0000256" key="4">
    <source>
        <dbReference type="ARBA" id="ARBA00022884"/>
    </source>
</evidence>
<dbReference type="SUPFAM" id="SSF48657">
    <property type="entry name" value="FinO-like"/>
    <property type="match status" value="1"/>
</dbReference>
<dbReference type="Pfam" id="PF04352">
    <property type="entry name" value="ProQ"/>
    <property type="match status" value="1"/>
</dbReference>
<evidence type="ECO:0000256" key="6">
    <source>
        <dbReference type="ARBA" id="ARBA00023015"/>
    </source>
</evidence>
<dbReference type="CDD" id="cd00236">
    <property type="entry name" value="FinO_conjug_rep"/>
    <property type="match status" value="1"/>
</dbReference>
<organism evidence="11 12">
    <name type="scientific">Escherichia coli O139:H28 (strain E24377A / ETEC)</name>
    <dbReference type="NCBI Taxonomy" id="331111"/>
    <lineage>
        <taxon>Bacteria</taxon>
        <taxon>Pseudomonadati</taxon>
        <taxon>Pseudomonadota</taxon>
        <taxon>Gammaproteobacteria</taxon>
        <taxon>Enterobacterales</taxon>
        <taxon>Enterobacteriaceae</taxon>
        <taxon>Escherichia</taxon>
    </lineage>
</organism>
<evidence type="ECO:0000313" key="12">
    <source>
        <dbReference type="Proteomes" id="UP000001122"/>
    </source>
</evidence>
<dbReference type="NCBIfam" id="NF010317">
    <property type="entry name" value="PRK13754.1"/>
    <property type="match status" value="1"/>
</dbReference>
<evidence type="ECO:0000313" key="11">
    <source>
        <dbReference type="EMBL" id="ABV16251.1"/>
    </source>
</evidence>
<comment type="function">
    <text evidence="8">One of the components on the FinOP fertility inhibition complex, which inhibits the expression of traJ gene, which in turn regulates the expression of some 20 transfer genes. The transfer genes are responsible for the process, called conjugal transfer, in which DNA is transmitted from one bacterial host to another. RNA-binding that interacts with the traJ mRNA and its antisense RNA, finP, stabilizing finP against endonucleolytic degradation and facilitating sense-antisense RNA recognition.</text>
</comment>
<dbReference type="GO" id="GO:0003723">
    <property type="term" value="F:RNA binding"/>
    <property type="evidence" value="ECO:0007669"/>
    <property type="project" value="UniProtKB-KW"/>
</dbReference>
<feature type="domain" description="ProQ/FinO" evidence="10">
    <location>
        <begin position="93"/>
        <end position="207"/>
    </location>
</feature>
<evidence type="ECO:0000256" key="2">
    <source>
        <dbReference type="ARBA" id="ARBA00020429"/>
    </source>
</evidence>
<accession>A7ZGM9</accession>
<evidence type="ECO:0000256" key="3">
    <source>
        <dbReference type="ARBA" id="ARBA00022491"/>
    </source>
</evidence>
<proteinExistence type="inferred from homology"/>
<keyword evidence="11" id="KW-0614">Plasmid</keyword>
<keyword evidence="5" id="KW-0184">Conjugation</keyword>
<dbReference type="KEGG" id="ecw:EcE24377A_F0032"/>
<dbReference type="InterPro" id="IPR021065">
    <property type="entry name" value="Fertility_inhibition_FinO_N"/>
</dbReference>
<dbReference type="Proteomes" id="UP000001122">
    <property type="component" value="Plasmid pETEC_80"/>
</dbReference>
<dbReference type="SMART" id="SM00945">
    <property type="entry name" value="ProQ"/>
    <property type="match status" value="1"/>
</dbReference>
<dbReference type="EMBL" id="CP000795">
    <property type="protein sequence ID" value="ABV16251.1"/>
    <property type="molecule type" value="Genomic_DNA"/>
</dbReference>
<dbReference type="AlphaFoldDB" id="A7ZGM9"/>
<comment type="similarity">
    <text evidence="1">Belongs to the FinO family.</text>
</comment>
<dbReference type="Pfam" id="PF12602">
    <property type="entry name" value="FinO_N"/>
    <property type="match status" value="1"/>
</dbReference>
<keyword evidence="12" id="KW-1185">Reference proteome</keyword>
<dbReference type="InterPro" id="IPR016103">
    <property type="entry name" value="ProQ/FinO"/>
</dbReference>
<keyword evidence="7" id="KW-0804">Transcription</keyword>
<evidence type="ECO:0000256" key="1">
    <source>
        <dbReference type="ARBA" id="ARBA00008521"/>
    </source>
</evidence>
<keyword evidence="4" id="KW-0694">RNA-binding</keyword>
<evidence type="ECO:0000256" key="7">
    <source>
        <dbReference type="ARBA" id="ARBA00023163"/>
    </source>
</evidence>
<reference evidence="12" key="1">
    <citation type="journal article" date="2008" name="J. Bacteriol.">
        <title>The pangenome structure of Escherichia coli: comparative genomic analysis of E. coli commensal and pathogenic isolates.</title>
        <authorList>
            <person name="Rasko D.A."/>
            <person name="Rosovitz M.J."/>
            <person name="Myers G.S."/>
            <person name="Mongodin E.F."/>
            <person name="Fricke W.F."/>
            <person name="Gajer P."/>
            <person name="Crabtree J."/>
            <person name="Sebaihia M."/>
            <person name="Thomson N.R."/>
            <person name="Chaudhuri R."/>
            <person name="Henderson I.R."/>
            <person name="Sperandio V."/>
            <person name="Ravel J."/>
        </authorList>
    </citation>
    <scope>NUCLEOTIDE SEQUENCE [LARGE SCALE GENOMIC DNA]</scope>
    <source>
        <strain evidence="12">E24377A / ETEC</strain>
    </source>
</reference>
<dbReference type="Gene3D" id="1.10.1710.10">
    <property type="entry name" value="ProQ/FinO domain"/>
    <property type="match status" value="1"/>
</dbReference>
<name>A7ZGM9_ECO24</name>
<sequence>MKLTSCYDELFQRPAGHIFTKVRVSMAEQKRPVLTLKRKTEGETPVRSRKTIINVTTPPKWRVKKQKLAEKAAREAELAAKKAQARQALSIYLNLPTLDEAVNTLKPWWPGLFDGDTPRLLACGIRDVLLEDVAQRNIPLSHKKLRRALKAITRSESYLCAMKAGACRYDTEGYVTEHISQEEETYAAARLDKIRRQNRIKAELQAVLDEK</sequence>
<evidence type="ECO:0000256" key="8">
    <source>
        <dbReference type="ARBA" id="ARBA00024796"/>
    </source>
</evidence>
<gene>
    <name evidence="11" type="primary">finO</name>
    <name evidence="11" type="ordered locus">EcE24377A_F0032</name>
</gene>
<dbReference type="HOGENOM" id="CLU_120874_0_0_6"/>
<geneLocation type="plasmid" evidence="11 12">
    <name>pETEC_80</name>
</geneLocation>
<evidence type="ECO:0000259" key="10">
    <source>
        <dbReference type="SMART" id="SM00945"/>
    </source>
</evidence>
<keyword evidence="3" id="KW-0678">Repressor</keyword>